<dbReference type="GO" id="GO:0003677">
    <property type="term" value="F:DNA binding"/>
    <property type="evidence" value="ECO:0007669"/>
    <property type="project" value="UniProtKB-KW"/>
</dbReference>
<evidence type="ECO:0000256" key="1">
    <source>
        <dbReference type="ARBA" id="ARBA00022553"/>
    </source>
</evidence>
<keyword evidence="1 5" id="KW-0597">Phosphoprotein</keyword>
<dbReference type="Pfam" id="PF00196">
    <property type="entry name" value="GerE"/>
    <property type="match status" value="1"/>
</dbReference>
<evidence type="ECO:0000256" key="2">
    <source>
        <dbReference type="ARBA" id="ARBA00023015"/>
    </source>
</evidence>
<evidence type="ECO:0000313" key="8">
    <source>
        <dbReference type="EMBL" id="OZC01451.1"/>
    </source>
</evidence>
<keyword evidence="2" id="KW-0805">Transcription regulation</keyword>
<protein>
    <recommendedName>
        <fullName evidence="10">DNA-binding response regulator</fullName>
    </recommendedName>
</protein>
<dbReference type="GO" id="GO:0006355">
    <property type="term" value="P:regulation of DNA-templated transcription"/>
    <property type="evidence" value="ECO:0007669"/>
    <property type="project" value="InterPro"/>
</dbReference>
<evidence type="ECO:0000259" key="6">
    <source>
        <dbReference type="PROSITE" id="PS50043"/>
    </source>
</evidence>
<dbReference type="Gene3D" id="3.40.50.2300">
    <property type="match status" value="1"/>
</dbReference>
<dbReference type="InterPro" id="IPR011006">
    <property type="entry name" value="CheY-like_superfamily"/>
</dbReference>
<evidence type="ECO:0000256" key="4">
    <source>
        <dbReference type="ARBA" id="ARBA00023163"/>
    </source>
</evidence>
<evidence type="ECO:0000259" key="7">
    <source>
        <dbReference type="PROSITE" id="PS50110"/>
    </source>
</evidence>
<gene>
    <name evidence="8" type="ORF">BSZ36_17390</name>
</gene>
<organism evidence="8 9">
    <name type="scientific">Rubricoccus marinus</name>
    <dbReference type="NCBI Taxonomy" id="716817"/>
    <lineage>
        <taxon>Bacteria</taxon>
        <taxon>Pseudomonadati</taxon>
        <taxon>Rhodothermota</taxon>
        <taxon>Rhodothermia</taxon>
        <taxon>Rhodothermales</taxon>
        <taxon>Rubricoccaceae</taxon>
        <taxon>Rubricoccus</taxon>
    </lineage>
</organism>
<dbReference type="PRINTS" id="PR00038">
    <property type="entry name" value="HTHLUXR"/>
</dbReference>
<comment type="caution">
    <text evidence="8">The sequence shown here is derived from an EMBL/GenBank/DDBJ whole genome shotgun (WGS) entry which is preliminary data.</text>
</comment>
<dbReference type="PANTHER" id="PTHR43214">
    <property type="entry name" value="TWO-COMPONENT RESPONSE REGULATOR"/>
    <property type="match status" value="1"/>
</dbReference>
<dbReference type="GO" id="GO:0000160">
    <property type="term" value="P:phosphorelay signal transduction system"/>
    <property type="evidence" value="ECO:0007669"/>
    <property type="project" value="InterPro"/>
</dbReference>
<dbReference type="CDD" id="cd17535">
    <property type="entry name" value="REC_NarL-like"/>
    <property type="match status" value="1"/>
</dbReference>
<dbReference type="SUPFAM" id="SSF52172">
    <property type="entry name" value="CheY-like"/>
    <property type="match status" value="1"/>
</dbReference>
<dbReference type="PROSITE" id="PS50043">
    <property type="entry name" value="HTH_LUXR_2"/>
    <property type="match status" value="1"/>
</dbReference>
<dbReference type="PANTHER" id="PTHR43214:SF41">
    <property type="entry name" value="NITRATE_NITRITE RESPONSE REGULATOR PROTEIN NARP"/>
    <property type="match status" value="1"/>
</dbReference>
<evidence type="ECO:0000256" key="3">
    <source>
        <dbReference type="ARBA" id="ARBA00023125"/>
    </source>
</evidence>
<dbReference type="CDD" id="cd06170">
    <property type="entry name" value="LuxR_C_like"/>
    <property type="match status" value="1"/>
</dbReference>
<dbReference type="PROSITE" id="PS50110">
    <property type="entry name" value="RESPONSE_REGULATORY"/>
    <property type="match status" value="1"/>
</dbReference>
<keyword evidence="3" id="KW-0238">DNA-binding</keyword>
<evidence type="ECO:0000256" key="5">
    <source>
        <dbReference type="PROSITE-ProRule" id="PRU00169"/>
    </source>
</evidence>
<dbReference type="Gene3D" id="1.10.10.10">
    <property type="entry name" value="Winged helix-like DNA-binding domain superfamily/Winged helix DNA-binding domain"/>
    <property type="match status" value="1"/>
</dbReference>
<dbReference type="RefSeq" id="WP_094551595.1">
    <property type="nucleotide sequence ID" value="NZ_MQWB01000010.1"/>
</dbReference>
<dbReference type="SMART" id="SM00421">
    <property type="entry name" value="HTH_LUXR"/>
    <property type="match status" value="1"/>
</dbReference>
<dbReference type="SMART" id="SM00448">
    <property type="entry name" value="REC"/>
    <property type="match status" value="1"/>
</dbReference>
<dbReference type="InterPro" id="IPR000792">
    <property type="entry name" value="Tscrpt_reg_LuxR_C"/>
</dbReference>
<dbReference type="InterPro" id="IPR001789">
    <property type="entry name" value="Sig_transdc_resp-reg_receiver"/>
</dbReference>
<evidence type="ECO:0008006" key="10">
    <source>
        <dbReference type="Google" id="ProtNLM"/>
    </source>
</evidence>
<dbReference type="InParanoid" id="A0A259TUP1"/>
<feature type="domain" description="Response regulatory" evidence="7">
    <location>
        <begin position="3"/>
        <end position="119"/>
    </location>
</feature>
<dbReference type="InterPro" id="IPR039420">
    <property type="entry name" value="WalR-like"/>
</dbReference>
<accession>A0A259TUP1</accession>
<keyword evidence="9" id="KW-1185">Reference proteome</keyword>
<dbReference type="EMBL" id="MQWB01000010">
    <property type="protein sequence ID" value="OZC01451.1"/>
    <property type="molecule type" value="Genomic_DNA"/>
</dbReference>
<proteinExistence type="predicted"/>
<keyword evidence="4" id="KW-0804">Transcription</keyword>
<name>A0A259TUP1_9BACT</name>
<feature type="modified residue" description="4-aspartylphosphate" evidence="5">
    <location>
        <position position="54"/>
    </location>
</feature>
<dbReference type="OrthoDB" id="9797341at2"/>
<dbReference type="FunCoup" id="A0A259TUP1">
    <property type="interactions" value="364"/>
</dbReference>
<feature type="domain" description="HTH luxR-type" evidence="6">
    <location>
        <begin position="132"/>
        <end position="197"/>
    </location>
</feature>
<dbReference type="Pfam" id="PF00072">
    <property type="entry name" value="Response_reg"/>
    <property type="match status" value="1"/>
</dbReference>
<dbReference type="AlphaFoldDB" id="A0A259TUP1"/>
<dbReference type="Proteomes" id="UP000216446">
    <property type="component" value="Unassembled WGS sequence"/>
</dbReference>
<evidence type="ECO:0000313" key="9">
    <source>
        <dbReference type="Proteomes" id="UP000216446"/>
    </source>
</evidence>
<dbReference type="InterPro" id="IPR036388">
    <property type="entry name" value="WH-like_DNA-bd_sf"/>
</dbReference>
<dbReference type="InterPro" id="IPR058245">
    <property type="entry name" value="NreC/VraR/RcsB-like_REC"/>
</dbReference>
<sequence length="203" mass="21639">MIRVLLVDDHPMLRAGVRRSLETDPGIEVVAEAASVTEALRFARSVSPDVVVLDVDLNDGDRSGADVAQALKGSSARILAFSAHDGRGFIRAMLDAGAAGYITKDTPEQELIAAVKAVASGQGRWHVVPNDPMHPIGSLTERERDMLRLLAKGLSNADIADTLFVSESTVRNTLTGVYEKVGATSSREAMAWAWENGIGPHAP</sequence>
<reference evidence="8 9" key="1">
    <citation type="submission" date="2016-11" db="EMBL/GenBank/DDBJ databases">
        <title>Study of marine rhodopsin-containing bacteria.</title>
        <authorList>
            <person name="Yoshizawa S."/>
            <person name="Kumagai Y."/>
            <person name="Kogure K."/>
        </authorList>
    </citation>
    <scope>NUCLEOTIDE SEQUENCE [LARGE SCALE GENOMIC DNA]</scope>
    <source>
        <strain evidence="8 9">SG-29</strain>
    </source>
</reference>